<dbReference type="KEGG" id="scl:sce4924"/>
<protein>
    <submittedName>
        <fullName evidence="1">Uncharacterized protein</fullName>
    </submittedName>
</protein>
<organism evidence="1 2">
    <name type="scientific">Sorangium cellulosum (strain So ce56)</name>
    <name type="common">Polyangium cellulosum (strain So ce56)</name>
    <dbReference type="NCBI Taxonomy" id="448385"/>
    <lineage>
        <taxon>Bacteria</taxon>
        <taxon>Pseudomonadati</taxon>
        <taxon>Myxococcota</taxon>
        <taxon>Polyangia</taxon>
        <taxon>Polyangiales</taxon>
        <taxon>Polyangiaceae</taxon>
        <taxon>Sorangium</taxon>
    </lineage>
</organism>
<evidence type="ECO:0000313" key="2">
    <source>
        <dbReference type="Proteomes" id="UP000002139"/>
    </source>
</evidence>
<keyword evidence="2" id="KW-1185">Reference proteome</keyword>
<dbReference type="AlphaFoldDB" id="A9FK70"/>
<dbReference type="Proteomes" id="UP000002139">
    <property type="component" value="Chromosome"/>
</dbReference>
<gene>
    <name evidence="1" type="ordered locus">sce4924</name>
</gene>
<accession>A9FK70</accession>
<dbReference type="BioCyc" id="SCEL448385:SCE_RS25270-MONOMER"/>
<evidence type="ECO:0000313" key="1">
    <source>
        <dbReference type="EMBL" id="CAN95087.1"/>
    </source>
</evidence>
<sequence length="375" mass="40955">MRVQAIEALRGPPGQHSRNHRSARLVLWVAGRPGDVPLLVSLLAAQDPDGLDSDILPVLQHVISGYEPSDPHVIASIERFIERSASLRDLHAASLVLREYRVPEAEPALQRALAAPDPWRRAPVMAALVVRNPGQHRRAGEALLAALKLEARAAEAWDKDAVQRALAEALDGTREAFESGEEDRFPPVPEARIEALDRLPEEDCAAFLDRLGREFTVDQALLLPRLQTASLARKKALLRALGAVAIGGTPFFHAVWPLTSDPDEEIAALAIAACGATRSDQARMRLTARLRGAIARDDVAAATPLLSGLRGCLYDGAVWTAALSLPCEIARRLAIEGLEYAAVLRGPAIELLNEAARRESNEELRRRMVRLLRDR</sequence>
<reference evidence="1 2" key="1">
    <citation type="journal article" date="2007" name="Nat. Biotechnol.">
        <title>Complete genome sequence of the myxobacterium Sorangium cellulosum.</title>
        <authorList>
            <person name="Schneiker S."/>
            <person name="Perlova O."/>
            <person name="Kaiser O."/>
            <person name="Gerth K."/>
            <person name="Alici A."/>
            <person name="Altmeyer M.O."/>
            <person name="Bartels D."/>
            <person name="Bekel T."/>
            <person name="Beyer S."/>
            <person name="Bode E."/>
            <person name="Bode H.B."/>
            <person name="Bolten C.J."/>
            <person name="Choudhuri J.V."/>
            <person name="Doss S."/>
            <person name="Elnakady Y.A."/>
            <person name="Frank B."/>
            <person name="Gaigalat L."/>
            <person name="Goesmann A."/>
            <person name="Groeger C."/>
            <person name="Gross F."/>
            <person name="Jelsbak L."/>
            <person name="Jelsbak L."/>
            <person name="Kalinowski J."/>
            <person name="Kegler C."/>
            <person name="Knauber T."/>
            <person name="Konietzny S."/>
            <person name="Kopp M."/>
            <person name="Krause L."/>
            <person name="Krug D."/>
            <person name="Linke B."/>
            <person name="Mahmud T."/>
            <person name="Martinez-Arias R."/>
            <person name="McHardy A.C."/>
            <person name="Merai M."/>
            <person name="Meyer F."/>
            <person name="Mormann S."/>
            <person name="Munoz-Dorado J."/>
            <person name="Perez J."/>
            <person name="Pradella S."/>
            <person name="Rachid S."/>
            <person name="Raddatz G."/>
            <person name="Rosenau F."/>
            <person name="Rueckert C."/>
            <person name="Sasse F."/>
            <person name="Scharfe M."/>
            <person name="Schuster S.C."/>
            <person name="Suen G."/>
            <person name="Treuner-Lange A."/>
            <person name="Velicer G.J."/>
            <person name="Vorholter F.-J."/>
            <person name="Weissman K.J."/>
            <person name="Welch R.D."/>
            <person name="Wenzel S.C."/>
            <person name="Whitworth D.E."/>
            <person name="Wilhelm S."/>
            <person name="Wittmann C."/>
            <person name="Bloecker H."/>
            <person name="Puehler A."/>
            <person name="Mueller R."/>
        </authorList>
    </citation>
    <scope>NUCLEOTIDE SEQUENCE [LARGE SCALE GENOMIC DNA]</scope>
    <source>
        <strain evidence="2">So ce56</strain>
    </source>
</reference>
<name>A9FK70_SORC5</name>
<dbReference type="HOGENOM" id="CLU_737505_0_0_7"/>
<dbReference type="EMBL" id="AM746676">
    <property type="protein sequence ID" value="CAN95087.1"/>
    <property type="molecule type" value="Genomic_DNA"/>
</dbReference>
<proteinExistence type="predicted"/>